<dbReference type="Proteomes" id="UP000037953">
    <property type="component" value="Unassembled WGS sequence"/>
</dbReference>
<comment type="caution">
    <text evidence="2">The sequence shown here is derived from an EMBL/GenBank/DDBJ whole genome shotgun (WGS) entry which is preliminary data.</text>
</comment>
<evidence type="ECO:0000313" key="3">
    <source>
        <dbReference type="Proteomes" id="UP000037953"/>
    </source>
</evidence>
<sequence>MKNIYSYSQFILCTAVLVMLFSSFQISRGRHIYRNHWIIPAHKDLKIKNSKKESLETVLYNSSSTAPLHYAINNHEIKELPINDSVTVKVNFAHEVFIVNNSIHESQFRLKILNNSGRIKAVIQDQSKK</sequence>
<keyword evidence="1" id="KW-0472">Membrane</keyword>
<evidence type="ECO:0000256" key="1">
    <source>
        <dbReference type="SAM" id="Phobius"/>
    </source>
</evidence>
<evidence type="ECO:0000313" key="2">
    <source>
        <dbReference type="EMBL" id="KPE49287.1"/>
    </source>
</evidence>
<gene>
    <name evidence="2" type="ORF">AOB46_20960</name>
</gene>
<dbReference type="EMBL" id="LJOD01000020">
    <property type="protein sequence ID" value="KPE49287.1"/>
    <property type="molecule type" value="Genomic_DNA"/>
</dbReference>
<keyword evidence="1" id="KW-0812">Transmembrane</keyword>
<protein>
    <submittedName>
        <fullName evidence="2">Uncharacterized protein</fullName>
    </submittedName>
</protein>
<dbReference type="PATRIC" id="fig|253.9.peg.2596"/>
<name>A0A0N0ZVW2_CHRID</name>
<organism evidence="2 3">
    <name type="scientific">Chryseobacterium indologenes</name>
    <name type="common">Flavobacterium indologenes</name>
    <dbReference type="NCBI Taxonomy" id="253"/>
    <lineage>
        <taxon>Bacteria</taxon>
        <taxon>Pseudomonadati</taxon>
        <taxon>Bacteroidota</taxon>
        <taxon>Flavobacteriia</taxon>
        <taxon>Flavobacteriales</taxon>
        <taxon>Weeksellaceae</taxon>
        <taxon>Chryseobacterium group</taxon>
        <taxon>Chryseobacterium</taxon>
    </lineage>
</organism>
<reference evidence="3" key="2">
    <citation type="submission" date="2015-09" db="EMBL/GenBank/DDBJ databases">
        <title>Draft genome sequence of a multidrug-resistant Chryseobacterium indologenes isolate from Malaysia.</title>
        <authorList>
            <person name="Yu C.Y."/>
            <person name="Ang G.Y."/>
            <person name="Chan K.-G."/>
        </authorList>
    </citation>
    <scope>NUCLEOTIDE SEQUENCE [LARGE SCALE GENOMIC DNA]</scope>
    <source>
        <strain evidence="3">CI_885</strain>
    </source>
</reference>
<accession>A0A0N0ZVW2</accession>
<dbReference type="AlphaFoldDB" id="A0A0N0ZVW2"/>
<dbReference type="OrthoDB" id="1273381at2"/>
<proteinExistence type="predicted"/>
<feature type="transmembrane region" description="Helical" evidence="1">
    <location>
        <begin position="6"/>
        <end position="24"/>
    </location>
</feature>
<keyword evidence="1" id="KW-1133">Transmembrane helix</keyword>
<reference evidence="2 3" key="1">
    <citation type="journal article" date="2015" name="Genom Data">
        <title>Draft genome sequence of a multidrug-resistant Chryseobacterium indologenes isolate from Malaysia.</title>
        <authorList>
            <person name="Yu C.Y."/>
            <person name="Ang G.Y."/>
            <person name="Cheng H.J."/>
            <person name="Cheong Y.M."/>
            <person name="Yin W.F."/>
            <person name="Chan K.G."/>
        </authorList>
    </citation>
    <scope>NUCLEOTIDE SEQUENCE [LARGE SCALE GENOMIC DNA]</scope>
    <source>
        <strain evidence="2 3">CI_885</strain>
    </source>
</reference>
<dbReference type="RefSeq" id="WP_062703061.1">
    <property type="nucleotide sequence ID" value="NZ_LJOD01000020.1"/>
</dbReference>